<comment type="caution">
    <text evidence="1">The sequence shown here is derived from an EMBL/GenBank/DDBJ whole genome shotgun (WGS) entry which is preliminary data.</text>
</comment>
<gene>
    <name evidence="1" type="ORF">PHMEG_00016777</name>
</gene>
<dbReference type="EMBL" id="NBNE01002461">
    <property type="protein sequence ID" value="OWZ10381.1"/>
    <property type="molecule type" value="Genomic_DNA"/>
</dbReference>
<evidence type="ECO:0000313" key="1">
    <source>
        <dbReference type="EMBL" id="OWZ10381.1"/>
    </source>
</evidence>
<dbReference type="OrthoDB" id="123790at2759"/>
<dbReference type="AlphaFoldDB" id="A0A225VXW7"/>
<keyword evidence="2" id="KW-1185">Reference proteome</keyword>
<evidence type="ECO:0000313" key="2">
    <source>
        <dbReference type="Proteomes" id="UP000198211"/>
    </source>
</evidence>
<proteinExistence type="predicted"/>
<reference evidence="2" key="1">
    <citation type="submission" date="2017-03" db="EMBL/GenBank/DDBJ databases">
        <title>Phytopthora megakarya and P. palmivora, two closely related causual agents of cacao black pod achieved similar genome size and gene model numbers by different mechanisms.</title>
        <authorList>
            <person name="Ali S."/>
            <person name="Shao J."/>
            <person name="Larry D.J."/>
            <person name="Kronmiller B."/>
            <person name="Shen D."/>
            <person name="Strem M.D."/>
            <person name="Melnick R.L."/>
            <person name="Guiltinan M.J."/>
            <person name="Tyler B.M."/>
            <person name="Meinhardt L.W."/>
            <person name="Bailey B.A."/>
        </authorList>
    </citation>
    <scope>NUCLEOTIDE SEQUENCE [LARGE SCALE GENOMIC DNA]</scope>
    <source>
        <strain evidence="2">zdho120</strain>
    </source>
</reference>
<accession>A0A225VXW7</accession>
<sequence length="153" mass="17339">MMRFVTKFNTMKIGIIGPGWYTCSEISLQMRSAATYGAFIELGTKLKTIVGVISPVNRFHWISYYIDMKHQPIPKCTLFDPLQSDETYRNLESAIQKVICPNLTSLMESYSIDGLKLSKKMAPCDIWRFTSLEMKLSGAASDLGTFQYQNNNG</sequence>
<protein>
    <submittedName>
        <fullName evidence="1">Uncharacterized protein</fullName>
    </submittedName>
</protein>
<dbReference type="Proteomes" id="UP000198211">
    <property type="component" value="Unassembled WGS sequence"/>
</dbReference>
<name>A0A225VXW7_9STRA</name>
<organism evidence="1 2">
    <name type="scientific">Phytophthora megakarya</name>
    <dbReference type="NCBI Taxonomy" id="4795"/>
    <lineage>
        <taxon>Eukaryota</taxon>
        <taxon>Sar</taxon>
        <taxon>Stramenopiles</taxon>
        <taxon>Oomycota</taxon>
        <taxon>Peronosporomycetes</taxon>
        <taxon>Peronosporales</taxon>
        <taxon>Peronosporaceae</taxon>
        <taxon>Phytophthora</taxon>
    </lineage>
</organism>